<feature type="domain" description="Prephenate/arogenate dehydrogenase" evidence="2">
    <location>
        <begin position="1"/>
        <end position="188"/>
    </location>
</feature>
<dbReference type="EMBL" id="UINC01007146">
    <property type="protein sequence ID" value="SVA31674.1"/>
    <property type="molecule type" value="Genomic_DNA"/>
</dbReference>
<name>A0A381UUN7_9ZZZZ</name>
<dbReference type="InterPro" id="IPR045011">
    <property type="entry name" value="TYRAAT1/2"/>
</dbReference>
<dbReference type="Pfam" id="PF02153">
    <property type="entry name" value="PDH_N"/>
    <property type="match status" value="1"/>
</dbReference>
<evidence type="ECO:0000259" key="2">
    <source>
        <dbReference type="PROSITE" id="PS51176"/>
    </source>
</evidence>
<organism evidence="3">
    <name type="scientific">marine metagenome</name>
    <dbReference type="NCBI Taxonomy" id="408172"/>
    <lineage>
        <taxon>unclassified sequences</taxon>
        <taxon>metagenomes</taxon>
        <taxon>ecological metagenomes</taxon>
    </lineage>
</organism>
<dbReference type="SUPFAM" id="SSF48179">
    <property type="entry name" value="6-phosphogluconate dehydrogenase C-terminal domain-like"/>
    <property type="match status" value="1"/>
</dbReference>
<dbReference type="PROSITE" id="PS51176">
    <property type="entry name" value="PDH_ADH"/>
    <property type="match status" value="1"/>
</dbReference>
<keyword evidence="1" id="KW-0560">Oxidoreductase</keyword>
<dbReference type="Gene3D" id="3.40.50.720">
    <property type="entry name" value="NAD(P)-binding Rossmann-like Domain"/>
    <property type="match status" value="1"/>
</dbReference>
<dbReference type="InterPro" id="IPR059064">
    <property type="entry name" value="TYRAAT2_C"/>
</dbReference>
<dbReference type="AlphaFoldDB" id="A0A381UUN7"/>
<dbReference type="PANTHER" id="PTHR43207">
    <property type="entry name" value="AROGENATE DEHYDROGENASE-RELATED"/>
    <property type="match status" value="1"/>
</dbReference>
<dbReference type="GO" id="GO:0004665">
    <property type="term" value="F:prephenate dehydrogenase (NADP+) activity"/>
    <property type="evidence" value="ECO:0007669"/>
    <property type="project" value="InterPro"/>
</dbReference>
<dbReference type="InterPro" id="IPR036291">
    <property type="entry name" value="NAD(P)-bd_dom_sf"/>
</dbReference>
<dbReference type="InterPro" id="IPR046826">
    <property type="entry name" value="PDH_N"/>
</dbReference>
<dbReference type="InterPro" id="IPR008927">
    <property type="entry name" value="6-PGluconate_DH-like_C_sf"/>
</dbReference>
<dbReference type="GO" id="GO:0033730">
    <property type="term" value="F:arogenate dehydrogenase (NADP+) activity"/>
    <property type="evidence" value="ECO:0007669"/>
    <property type="project" value="InterPro"/>
</dbReference>
<dbReference type="PANTHER" id="PTHR43207:SF4">
    <property type="entry name" value="AROGENATE DEHYDROGENASE 2, CHLOROPLASTIC"/>
    <property type="match status" value="1"/>
</dbReference>
<accession>A0A381UUN7</accession>
<gene>
    <name evidence="3" type="ORF">METZ01_LOCUS84528</name>
</gene>
<proteinExistence type="predicted"/>
<dbReference type="GO" id="GO:0006571">
    <property type="term" value="P:tyrosine biosynthetic process"/>
    <property type="evidence" value="ECO:0007669"/>
    <property type="project" value="InterPro"/>
</dbReference>
<evidence type="ECO:0000256" key="1">
    <source>
        <dbReference type="ARBA" id="ARBA00023002"/>
    </source>
</evidence>
<dbReference type="SUPFAM" id="SSF51735">
    <property type="entry name" value="NAD(P)-binding Rossmann-fold domains"/>
    <property type="match status" value="1"/>
</dbReference>
<dbReference type="InterPro" id="IPR003099">
    <property type="entry name" value="Prephen_DH"/>
</dbReference>
<sequence>MFISVPIRDFKDLILDIAPHLGKDTTVIDVCSVKVYPVTVMTEALPDHVEIIATHPLFGPDSISRPDGMTIMMNATREVHGKFSFWKQYFESKAIKVVEMTPEEHDRLAAKTQGITHFVGRVLKDAGVGVTEIETLGFKELLAVIDQTCYDSWDLFTDLQNYNPYTTSMIETLESAIENVRSKILRRN</sequence>
<reference evidence="3" key="1">
    <citation type="submission" date="2018-05" db="EMBL/GenBank/DDBJ databases">
        <authorList>
            <person name="Lanie J.A."/>
            <person name="Ng W.-L."/>
            <person name="Kazmierczak K.M."/>
            <person name="Andrzejewski T.M."/>
            <person name="Davidsen T.M."/>
            <person name="Wayne K.J."/>
            <person name="Tettelin H."/>
            <person name="Glass J.I."/>
            <person name="Rusch D."/>
            <person name="Podicherti R."/>
            <person name="Tsui H.-C.T."/>
            <person name="Winkler M.E."/>
        </authorList>
    </citation>
    <scope>NUCLEOTIDE SEQUENCE</scope>
</reference>
<dbReference type="Pfam" id="PF26213">
    <property type="entry name" value="TYRAAT1_C"/>
    <property type="match status" value="1"/>
</dbReference>
<dbReference type="GO" id="GO:0070403">
    <property type="term" value="F:NAD+ binding"/>
    <property type="evidence" value="ECO:0007669"/>
    <property type="project" value="InterPro"/>
</dbReference>
<evidence type="ECO:0000313" key="3">
    <source>
        <dbReference type="EMBL" id="SVA31674.1"/>
    </source>
</evidence>
<protein>
    <recommendedName>
        <fullName evidence="2">Prephenate/arogenate dehydrogenase domain-containing protein</fullName>
    </recommendedName>
</protein>
<dbReference type="GO" id="GO:0008977">
    <property type="term" value="F:prephenate dehydrogenase (NAD+) activity"/>
    <property type="evidence" value="ECO:0007669"/>
    <property type="project" value="InterPro"/>
</dbReference>